<proteinExistence type="predicted"/>
<reference evidence="2" key="1">
    <citation type="journal article" date="2021" name="Microorganisms">
        <title>Phylogenomic Reconstruction and Metabolic Potential of the Genus Aminobacter.</title>
        <authorList>
            <person name="Artuso I."/>
            <person name="Turrini P."/>
            <person name="Pirolo M."/>
            <person name="Lugli G.A."/>
            <person name="Ventura M."/>
            <person name="Visca P."/>
        </authorList>
    </citation>
    <scope>NUCLEOTIDE SEQUENCE</scope>
    <source>
        <strain evidence="2">LMG 26462</strain>
    </source>
</reference>
<protein>
    <submittedName>
        <fullName evidence="2">Uncharacterized protein</fullName>
    </submittedName>
</protein>
<gene>
    <name evidence="2" type="ORF">J1C56_00710</name>
</gene>
<evidence type="ECO:0000313" key="3">
    <source>
        <dbReference type="Proteomes" id="UP001138921"/>
    </source>
</evidence>
<dbReference type="AlphaFoldDB" id="A0A9X1A6S2"/>
<evidence type="ECO:0000313" key="2">
    <source>
        <dbReference type="EMBL" id="MBT1154106.1"/>
    </source>
</evidence>
<sequence length="57" mass="6147">MSAPDPQDVHASKHVGGTHVGHHRSGELDQLTQSLRKTEIEAVAEVGQVGQVYVFDP</sequence>
<name>A0A9X1A6S2_9HYPH</name>
<reference evidence="2" key="2">
    <citation type="submission" date="2021-03" db="EMBL/GenBank/DDBJ databases">
        <authorList>
            <person name="Artuso I."/>
            <person name="Turrini P."/>
            <person name="Pirolo M."/>
            <person name="Lugli G.A."/>
            <person name="Ventura M."/>
            <person name="Visca P."/>
        </authorList>
    </citation>
    <scope>NUCLEOTIDE SEQUENCE</scope>
    <source>
        <strain evidence="2">LMG 26462</strain>
    </source>
</reference>
<accession>A0A9X1A6S2</accession>
<feature type="region of interest" description="Disordered" evidence="1">
    <location>
        <begin position="1"/>
        <end position="26"/>
    </location>
</feature>
<comment type="caution">
    <text evidence="2">The sequence shown here is derived from an EMBL/GenBank/DDBJ whole genome shotgun (WGS) entry which is preliminary data.</text>
</comment>
<dbReference type="Proteomes" id="UP001138921">
    <property type="component" value="Unassembled WGS sequence"/>
</dbReference>
<evidence type="ECO:0000256" key="1">
    <source>
        <dbReference type="SAM" id="MobiDB-lite"/>
    </source>
</evidence>
<organism evidence="2 3">
    <name type="scientific">Aminobacter anthyllidis</name>
    <dbReference type="NCBI Taxonomy" id="1035067"/>
    <lineage>
        <taxon>Bacteria</taxon>
        <taxon>Pseudomonadati</taxon>
        <taxon>Pseudomonadota</taxon>
        <taxon>Alphaproteobacteria</taxon>
        <taxon>Hyphomicrobiales</taxon>
        <taxon>Phyllobacteriaceae</taxon>
        <taxon>Aminobacter</taxon>
    </lineage>
</organism>
<keyword evidence="3" id="KW-1185">Reference proteome</keyword>
<dbReference type="RefSeq" id="WP_214385113.1">
    <property type="nucleotide sequence ID" value="NZ_JAFLWW010000001.1"/>
</dbReference>
<dbReference type="EMBL" id="JAFLWW010000001">
    <property type="protein sequence ID" value="MBT1154106.1"/>
    <property type="molecule type" value="Genomic_DNA"/>
</dbReference>